<accession>A0AAV2I6N1</accession>
<protein>
    <recommendedName>
        <fullName evidence="4">Schlafen AlbA-2 domain-containing protein</fullName>
    </recommendedName>
</protein>
<feature type="region of interest" description="Disordered" evidence="1">
    <location>
        <begin position="140"/>
        <end position="160"/>
    </location>
</feature>
<sequence length="379" mass="42181">MDSPIVVTGFEEPKKITGLSRIHPVLVKEVMGLFIRPLFTSHVISEDEMVTRLLALLDAVGMRSVDITFIRINSKGACAKVGLSSVVAEDYAIQTQMDRNYLQHLYDLSQITDCVDLLRIDRLEKFIHLEASDIKPKKCATPPECHEPRSPTKMTTPRPPRVHLVKKTSTPKIHPCGCPQTPHYILGEGLGSENRHFIYLWMETSWRDLEGFSEDVGVNVCGFLNSGGGVMCVGVEGYGKVSGTLFSEQQQRQVSGWMSEVVKRIKPGIGEDEYSLRFVSVFELTAEQGEKGKGGAPGAKQAAGSRQAPGAKQAPPSGAEFERRDTGRRVLEICVKPSEPVTYPENLYSYCDKLYLRRDGSTMEIKPETTEMVCKRKKK</sequence>
<feature type="region of interest" description="Disordered" evidence="1">
    <location>
        <begin position="289"/>
        <end position="323"/>
    </location>
</feature>
<evidence type="ECO:0008006" key="4">
    <source>
        <dbReference type="Google" id="ProtNLM"/>
    </source>
</evidence>
<evidence type="ECO:0000256" key="1">
    <source>
        <dbReference type="SAM" id="MobiDB-lite"/>
    </source>
</evidence>
<organism evidence="2 3">
    <name type="scientific">Lymnaea stagnalis</name>
    <name type="common">Great pond snail</name>
    <name type="synonym">Helix stagnalis</name>
    <dbReference type="NCBI Taxonomy" id="6523"/>
    <lineage>
        <taxon>Eukaryota</taxon>
        <taxon>Metazoa</taxon>
        <taxon>Spiralia</taxon>
        <taxon>Lophotrochozoa</taxon>
        <taxon>Mollusca</taxon>
        <taxon>Gastropoda</taxon>
        <taxon>Heterobranchia</taxon>
        <taxon>Euthyneura</taxon>
        <taxon>Panpulmonata</taxon>
        <taxon>Hygrophila</taxon>
        <taxon>Lymnaeoidea</taxon>
        <taxon>Lymnaeidae</taxon>
        <taxon>Lymnaea</taxon>
    </lineage>
</organism>
<evidence type="ECO:0000313" key="3">
    <source>
        <dbReference type="Proteomes" id="UP001497497"/>
    </source>
</evidence>
<proteinExistence type="predicted"/>
<dbReference type="Proteomes" id="UP001497497">
    <property type="component" value="Unassembled WGS sequence"/>
</dbReference>
<dbReference type="AlphaFoldDB" id="A0AAV2I6N1"/>
<gene>
    <name evidence="2" type="ORF">GSLYS_00015457001</name>
</gene>
<reference evidence="2 3" key="1">
    <citation type="submission" date="2024-04" db="EMBL/GenBank/DDBJ databases">
        <authorList>
            <consortium name="Genoscope - CEA"/>
            <person name="William W."/>
        </authorList>
    </citation>
    <scope>NUCLEOTIDE SEQUENCE [LARGE SCALE GENOMIC DNA]</scope>
</reference>
<dbReference type="EMBL" id="CAXITT010000454">
    <property type="protein sequence ID" value="CAL1541851.1"/>
    <property type="molecule type" value="Genomic_DNA"/>
</dbReference>
<keyword evidence="3" id="KW-1185">Reference proteome</keyword>
<name>A0AAV2I6N1_LYMST</name>
<evidence type="ECO:0000313" key="2">
    <source>
        <dbReference type="EMBL" id="CAL1541851.1"/>
    </source>
</evidence>
<comment type="caution">
    <text evidence="2">The sequence shown here is derived from an EMBL/GenBank/DDBJ whole genome shotgun (WGS) entry which is preliminary data.</text>
</comment>